<keyword evidence="5" id="KW-0175">Coiled coil</keyword>
<evidence type="ECO:0000256" key="5">
    <source>
        <dbReference type="SAM" id="Coils"/>
    </source>
</evidence>
<keyword evidence="1" id="KW-0479">Metal-binding</keyword>
<dbReference type="PROSITE" id="PS50016">
    <property type="entry name" value="ZF_PHD_2"/>
    <property type="match status" value="1"/>
</dbReference>
<protein>
    <recommendedName>
        <fullName evidence="6">PHD-type domain-containing protein</fullName>
    </recommendedName>
</protein>
<feature type="coiled-coil region" evidence="5">
    <location>
        <begin position="90"/>
        <end position="124"/>
    </location>
</feature>
<evidence type="ECO:0000256" key="3">
    <source>
        <dbReference type="ARBA" id="ARBA00022833"/>
    </source>
</evidence>
<evidence type="ECO:0000313" key="8">
    <source>
        <dbReference type="Proteomes" id="UP000466442"/>
    </source>
</evidence>
<dbReference type="InterPro" id="IPR057251">
    <property type="entry name" value="FP_C"/>
</dbReference>
<keyword evidence="8" id="KW-1185">Reference proteome</keyword>
<dbReference type="InterPro" id="IPR013083">
    <property type="entry name" value="Znf_RING/FYVE/PHD"/>
</dbReference>
<dbReference type="Proteomes" id="UP000466442">
    <property type="component" value="Linkage Group LG1"/>
</dbReference>
<dbReference type="SUPFAM" id="SSF57903">
    <property type="entry name" value="FYVE/PHD zinc finger"/>
    <property type="match status" value="1"/>
</dbReference>
<evidence type="ECO:0000259" key="6">
    <source>
        <dbReference type="PROSITE" id="PS50016"/>
    </source>
</evidence>
<evidence type="ECO:0000313" key="7">
    <source>
        <dbReference type="EMBL" id="KAF6216435.1"/>
    </source>
</evidence>
<dbReference type="AlphaFoldDB" id="A0A8S9YA79"/>
<dbReference type="PROSITE" id="PS01359">
    <property type="entry name" value="ZF_PHD_1"/>
    <property type="match status" value="1"/>
</dbReference>
<dbReference type="GO" id="GO:0008270">
    <property type="term" value="F:zinc ion binding"/>
    <property type="evidence" value="ECO:0007669"/>
    <property type="project" value="UniProtKB-KW"/>
</dbReference>
<gene>
    <name evidence="7" type="ORF">GE061_000777</name>
</gene>
<dbReference type="InterPro" id="IPR019787">
    <property type="entry name" value="Znf_PHD-finger"/>
</dbReference>
<dbReference type="EMBL" id="WIXP02000001">
    <property type="protein sequence ID" value="KAF6216435.1"/>
    <property type="molecule type" value="Genomic_DNA"/>
</dbReference>
<name>A0A8S9YA79_APOLU</name>
<reference evidence="7" key="1">
    <citation type="journal article" date="2021" name="Mol. Ecol. Resour.">
        <title>Apolygus lucorum genome provides insights into omnivorousness and mesophyll feeding.</title>
        <authorList>
            <person name="Liu Y."/>
            <person name="Liu H."/>
            <person name="Wang H."/>
            <person name="Huang T."/>
            <person name="Liu B."/>
            <person name="Yang B."/>
            <person name="Yin L."/>
            <person name="Li B."/>
            <person name="Zhang Y."/>
            <person name="Zhang S."/>
            <person name="Jiang F."/>
            <person name="Zhang X."/>
            <person name="Ren Y."/>
            <person name="Wang B."/>
            <person name="Wang S."/>
            <person name="Lu Y."/>
            <person name="Wu K."/>
            <person name="Fan W."/>
            <person name="Wang G."/>
        </authorList>
    </citation>
    <scope>NUCLEOTIDE SEQUENCE</scope>
    <source>
        <strain evidence="7">12Hb</strain>
    </source>
</reference>
<evidence type="ECO:0000256" key="4">
    <source>
        <dbReference type="PROSITE-ProRule" id="PRU00146"/>
    </source>
</evidence>
<feature type="domain" description="PHD-type" evidence="6">
    <location>
        <begin position="1"/>
        <end position="57"/>
    </location>
</feature>
<dbReference type="InterPro" id="IPR019786">
    <property type="entry name" value="Zinc_finger_PHD-type_CS"/>
</dbReference>
<sequence>MTNCGVCNSGFAHNAYRVTCGGCSKVFHIKCVCISKEDYLLRVKQKTPFLCDICNKAKRKSQLAATSDSDKHFVLLELVEQIKLEVSHSNQMIRAEIDKHSQDLKEFKEQFDKYSDNMNENNNKLDTLGASLSSLGAKVDEIFDRQKGFDKRICELHELINDIDQQARENVLEISGFPASENDNIFEIIRKISDAVEFPIAENMISDCYRIKPRNASSLPGLIIVHFVRKIDKRAFFAAAWKKKTLSTRDVGFLLGEATRIYVNNSLTQHNRKLLNSCKEFKKNRNFKFLWNRNGRIFLKKDEASAAIHVKSADALRSICS</sequence>
<dbReference type="Gene3D" id="3.30.40.10">
    <property type="entry name" value="Zinc/RING finger domain, C3HC4 (zinc finger)"/>
    <property type="match status" value="1"/>
</dbReference>
<dbReference type="InterPro" id="IPR011011">
    <property type="entry name" value="Znf_FYVE_PHD"/>
</dbReference>
<organism evidence="7 8">
    <name type="scientific">Apolygus lucorum</name>
    <name type="common">Small green plant bug</name>
    <name type="synonym">Lygocoris lucorum</name>
    <dbReference type="NCBI Taxonomy" id="248454"/>
    <lineage>
        <taxon>Eukaryota</taxon>
        <taxon>Metazoa</taxon>
        <taxon>Ecdysozoa</taxon>
        <taxon>Arthropoda</taxon>
        <taxon>Hexapoda</taxon>
        <taxon>Insecta</taxon>
        <taxon>Pterygota</taxon>
        <taxon>Neoptera</taxon>
        <taxon>Paraneoptera</taxon>
        <taxon>Hemiptera</taxon>
        <taxon>Heteroptera</taxon>
        <taxon>Panheteroptera</taxon>
        <taxon>Cimicomorpha</taxon>
        <taxon>Miridae</taxon>
        <taxon>Mirini</taxon>
        <taxon>Apolygus</taxon>
    </lineage>
</organism>
<keyword evidence="3" id="KW-0862">Zinc</keyword>
<dbReference type="Pfam" id="PF25298">
    <property type="entry name" value="Baculo_FP_2nd"/>
    <property type="match status" value="1"/>
</dbReference>
<keyword evidence="2 4" id="KW-0863">Zinc-finger</keyword>
<dbReference type="CDD" id="cd15489">
    <property type="entry name" value="PHD_SF"/>
    <property type="match status" value="1"/>
</dbReference>
<comment type="caution">
    <text evidence="7">The sequence shown here is derived from an EMBL/GenBank/DDBJ whole genome shotgun (WGS) entry which is preliminary data.</text>
</comment>
<accession>A0A8S9YA79</accession>
<proteinExistence type="predicted"/>
<evidence type="ECO:0000256" key="2">
    <source>
        <dbReference type="ARBA" id="ARBA00022771"/>
    </source>
</evidence>
<evidence type="ECO:0000256" key="1">
    <source>
        <dbReference type="ARBA" id="ARBA00022723"/>
    </source>
</evidence>
<dbReference type="OrthoDB" id="6631057at2759"/>